<keyword evidence="6" id="KW-1185">Reference proteome</keyword>
<evidence type="ECO:0000313" key="6">
    <source>
        <dbReference type="Proteomes" id="UP000034832"/>
    </source>
</evidence>
<dbReference type="PANTHER" id="PTHR34698:SF2">
    <property type="entry name" value="5-OXOPROLINASE SUBUNIT B"/>
    <property type="match status" value="1"/>
</dbReference>
<gene>
    <name evidence="5" type="primary">pxpB</name>
    <name evidence="5" type="ORF">YH63_011900</name>
</gene>
<dbReference type="STRING" id="211460.YH63_07100"/>
<dbReference type="EC" id="3.5.2.9" evidence="5"/>
<dbReference type="InterPro" id="IPR029000">
    <property type="entry name" value="Cyclophilin-like_dom_sf"/>
</dbReference>
<dbReference type="Gene3D" id="2.40.100.10">
    <property type="entry name" value="Cyclophilin-like"/>
    <property type="match status" value="1"/>
</dbReference>
<dbReference type="SMART" id="SM00796">
    <property type="entry name" value="AHS1"/>
    <property type="match status" value="1"/>
</dbReference>
<organism evidence="5 6">
    <name type="scientific">Afipia massiliensis</name>
    <dbReference type="NCBI Taxonomy" id="211460"/>
    <lineage>
        <taxon>Bacteria</taxon>
        <taxon>Pseudomonadati</taxon>
        <taxon>Pseudomonadota</taxon>
        <taxon>Alphaproteobacteria</taxon>
        <taxon>Hyphomicrobiales</taxon>
        <taxon>Nitrobacteraceae</taxon>
        <taxon>Afipia</taxon>
    </lineage>
</organism>
<dbReference type="RefSeq" id="WP_046827423.1">
    <property type="nucleotide sequence ID" value="NZ_LBIA02000001.1"/>
</dbReference>
<dbReference type="SUPFAM" id="SSF160467">
    <property type="entry name" value="PH0987 N-terminal domain-like"/>
    <property type="match status" value="1"/>
</dbReference>
<dbReference type="Proteomes" id="UP000034832">
    <property type="component" value="Unassembled WGS sequence"/>
</dbReference>
<dbReference type="SUPFAM" id="SSF50891">
    <property type="entry name" value="Cyclophilin-like"/>
    <property type="match status" value="1"/>
</dbReference>
<evidence type="ECO:0000256" key="3">
    <source>
        <dbReference type="ARBA" id="ARBA00022840"/>
    </source>
</evidence>
<keyword evidence="3" id="KW-0067">ATP-binding</keyword>
<name>A0A4U6BNX7_9BRAD</name>
<evidence type="ECO:0000259" key="4">
    <source>
        <dbReference type="SMART" id="SM00796"/>
    </source>
</evidence>
<accession>A0A4U6BNX7</accession>
<dbReference type="Gene3D" id="3.30.1360.40">
    <property type="match status" value="1"/>
</dbReference>
<sequence length="241" mass="26017">MADFRILKAADSALVVEFGSTIDRKTSDRVLALAEVLEQARLPGVTEVVATFRSLSVNYDSLTTTGSELEQAIAAFVDEPTQSSHSKRLWDIPVCYDPKFAPDIEDVAKSIGLSVAEVAALHAGTQYHVYMIGFVPGYPYMGDLPEKLQLPRRSDPRTRVPPGSLAIATSMTAVYPYESPGGWHLIGTSPVHFFDAASAKGALLGPGDGVKFRPVTPDEFAHIHTAVERNDYVPSSVELAA</sequence>
<dbReference type="InterPro" id="IPR010016">
    <property type="entry name" value="PxpB"/>
</dbReference>
<dbReference type="PANTHER" id="PTHR34698">
    <property type="entry name" value="5-OXOPROLINASE SUBUNIT B"/>
    <property type="match status" value="1"/>
</dbReference>
<proteinExistence type="predicted"/>
<dbReference type="Pfam" id="PF02682">
    <property type="entry name" value="CT_C_D"/>
    <property type="match status" value="1"/>
</dbReference>
<reference evidence="5" key="1">
    <citation type="submission" date="2019-04" db="EMBL/GenBank/DDBJ databases">
        <title>Whole genome sequencing of cave bacteria.</title>
        <authorList>
            <person name="Gan H.M."/>
            <person name="Barton H."/>
            <person name="Savka M.A."/>
        </authorList>
    </citation>
    <scope>NUCLEOTIDE SEQUENCE [LARGE SCALE GENOMIC DNA]</scope>
    <source>
        <strain evidence="5">LC387</strain>
    </source>
</reference>
<dbReference type="EMBL" id="LBIA02000001">
    <property type="protein sequence ID" value="TKT72062.1"/>
    <property type="molecule type" value="Genomic_DNA"/>
</dbReference>
<keyword evidence="2 5" id="KW-0378">Hydrolase</keyword>
<dbReference type="GO" id="GO:0017168">
    <property type="term" value="F:5-oxoprolinase (ATP-hydrolyzing) activity"/>
    <property type="evidence" value="ECO:0007669"/>
    <property type="project" value="UniProtKB-EC"/>
</dbReference>
<evidence type="ECO:0000256" key="1">
    <source>
        <dbReference type="ARBA" id="ARBA00022741"/>
    </source>
</evidence>
<dbReference type="InterPro" id="IPR003833">
    <property type="entry name" value="CT_C_D"/>
</dbReference>
<keyword evidence="1" id="KW-0547">Nucleotide-binding</keyword>
<feature type="domain" description="Carboxyltransferase" evidence="4">
    <location>
        <begin position="4"/>
        <end position="204"/>
    </location>
</feature>
<protein>
    <submittedName>
        <fullName evidence="5">5-oxoprolinase subunit PxpB</fullName>
        <ecNumber evidence="5">3.5.2.9</ecNumber>
    </submittedName>
</protein>
<comment type="caution">
    <text evidence="5">The sequence shown here is derived from an EMBL/GenBank/DDBJ whole genome shotgun (WGS) entry which is preliminary data.</text>
</comment>
<dbReference type="GO" id="GO:0005524">
    <property type="term" value="F:ATP binding"/>
    <property type="evidence" value="ECO:0007669"/>
    <property type="project" value="UniProtKB-KW"/>
</dbReference>
<evidence type="ECO:0000313" key="5">
    <source>
        <dbReference type="EMBL" id="TKT72062.1"/>
    </source>
</evidence>
<dbReference type="AlphaFoldDB" id="A0A4U6BNX7"/>
<evidence type="ECO:0000256" key="2">
    <source>
        <dbReference type="ARBA" id="ARBA00022801"/>
    </source>
</evidence>
<dbReference type="NCBIfam" id="TIGR00370">
    <property type="entry name" value="5-oxoprolinase subunit PxpB"/>
    <property type="match status" value="1"/>
</dbReference>
<dbReference type="OrthoDB" id="9778567at2"/>